<dbReference type="HOGENOM" id="CLU_436248_0_0_1"/>
<dbReference type="EMBL" id="KE561021">
    <property type="protein sequence ID" value="EPZ33952.1"/>
    <property type="molecule type" value="Genomic_DNA"/>
</dbReference>
<evidence type="ECO:0000313" key="2">
    <source>
        <dbReference type="Proteomes" id="UP000030755"/>
    </source>
</evidence>
<keyword evidence="2" id="KW-1185">Reference proteome</keyword>
<sequence>MFLALNTEACCQADVARRQDYEENNIDFINEIYIAMTRIIKFFEFWNSPINETESNEIIKNDIFIKNYVYFSQIQHAKNVNNWTRRFDNVEDSLAQIQIENIDYRELFQAYRNFRGVQINNFRKSFNDESDKISNTISAALYDYINLKENNMVDYFNIDFSNLTISLNEICKKLESLLDSLATMMTYNKVAYGKDLKNRLEELNEANIKAKMEYKDDGKKKSKFKNISKFIDKLKNKKKKPIDITKSIDEQIVQIEINDLTAKIESTNKGFYHIEQFLKDLMGLLNDVVLSFKDALQHGNNIANLNADDKALLLACVKKNVLSHFIGASKNSTLVDPRKKMNWKITTLLFTLAVSLVTGTVYTPNEDLFLTQIDLTDEGRIMRWKMDFDVINQFFEPHPSPDFPTSDQENVVHHFFGDLLDYIHSNSRALETIDHTLLDIKTFLEANSDIDMELRQKCRFSSAIIISFLHGFDLEFDKILNDFQDLQDSIIEARNIEGAEYVHLLEKICAKRNNKASCMKKLKGFINSLLNKRKVIHENTVLYLSVNEMKEIKDIENNRKNLDRFENVCKEFIQVIEMIGFRLNESTTYWTINITLDTLNDLHVYMDFLASVRKMVNTLEGFINRIN</sequence>
<name>A0A075AZ11_ROZAC</name>
<proteinExistence type="predicted"/>
<reference evidence="1 2" key="1">
    <citation type="journal article" date="2013" name="Curr. Biol.">
        <title>Shared signatures of parasitism and phylogenomics unite Cryptomycota and microsporidia.</title>
        <authorList>
            <person name="James T.Y."/>
            <person name="Pelin A."/>
            <person name="Bonen L."/>
            <person name="Ahrendt S."/>
            <person name="Sain D."/>
            <person name="Corradi N."/>
            <person name="Stajich J.E."/>
        </authorList>
    </citation>
    <scope>NUCLEOTIDE SEQUENCE [LARGE SCALE GENOMIC DNA]</scope>
    <source>
        <strain evidence="1 2">CSF55</strain>
    </source>
</reference>
<accession>A0A075AZ11</accession>
<evidence type="ECO:0000313" key="1">
    <source>
        <dbReference type="EMBL" id="EPZ33952.1"/>
    </source>
</evidence>
<protein>
    <submittedName>
        <fullName evidence="1">Uncharacterized protein</fullName>
    </submittedName>
</protein>
<dbReference type="Proteomes" id="UP000030755">
    <property type="component" value="Unassembled WGS sequence"/>
</dbReference>
<gene>
    <name evidence="1" type="ORF">O9G_003472</name>
</gene>
<organism evidence="1 2">
    <name type="scientific">Rozella allomycis (strain CSF55)</name>
    <dbReference type="NCBI Taxonomy" id="988480"/>
    <lineage>
        <taxon>Eukaryota</taxon>
        <taxon>Fungi</taxon>
        <taxon>Fungi incertae sedis</taxon>
        <taxon>Cryptomycota</taxon>
        <taxon>Cryptomycota incertae sedis</taxon>
        <taxon>Rozella</taxon>
    </lineage>
</organism>
<dbReference type="AlphaFoldDB" id="A0A075AZ11"/>